<feature type="chain" id="PRO_5016801480" evidence="1">
    <location>
        <begin position="17"/>
        <end position="74"/>
    </location>
</feature>
<proteinExistence type="predicted"/>
<dbReference type="OrthoDB" id="10324690at2759"/>
<keyword evidence="3" id="KW-1185">Reference proteome</keyword>
<protein>
    <submittedName>
        <fullName evidence="2">Uncharacterized protein</fullName>
    </submittedName>
</protein>
<evidence type="ECO:0000256" key="1">
    <source>
        <dbReference type="SAM" id="SignalP"/>
    </source>
</evidence>
<reference evidence="2 3" key="1">
    <citation type="submission" date="2014-10" db="EMBL/GenBank/DDBJ databases">
        <title>Draft genome of the hookworm Ancylostoma caninum.</title>
        <authorList>
            <person name="Mitreva M."/>
        </authorList>
    </citation>
    <scope>NUCLEOTIDE SEQUENCE [LARGE SCALE GENOMIC DNA]</scope>
    <source>
        <strain evidence="2 3">Baltimore</strain>
    </source>
</reference>
<gene>
    <name evidence="2" type="ORF">ANCCAN_23930</name>
</gene>
<evidence type="ECO:0000313" key="3">
    <source>
        <dbReference type="Proteomes" id="UP000252519"/>
    </source>
</evidence>
<name>A0A368FHD6_ANCCA</name>
<dbReference type="AlphaFoldDB" id="A0A368FHD6"/>
<dbReference type="Proteomes" id="UP000252519">
    <property type="component" value="Unassembled WGS sequence"/>
</dbReference>
<dbReference type="EMBL" id="JOJR01001600">
    <property type="protein sequence ID" value="RCN30300.1"/>
    <property type="molecule type" value="Genomic_DNA"/>
</dbReference>
<keyword evidence="1" id="KW-0732">Signal</keyword>
<evidence type="ECO:0000313" key="2">
    <source>
        <dbReference type="EMBL" id="RCN30300.1"/>
    </source>
</evidence>
<organism evidence="2 3">
    <name type="scientific">Ancylostoma caninum</name>
    <name type="common">Dog hookworm</name>
    <dbReference type="NCBI Taxonomy" id="29170"/>
    <lineage>
        <taxon>Eukaryota</taxon>
        <taxon>Metazoa</taxon>
        <taxon>Ecdysozoa</taxon>
        <taxon>Nematoda</taxon>
        <taxon>Chromadorea</taxon>
        <taxon>Rhabditida</taxon>
        <taxon>Rhabditina</taxon>
        <taxon>Rhabditomorpha</taxon>
        <taxon>Strongyloidea</taxon>
        <taxon>Ancylostomatidae</taxon>
        <taxon>Ancylostomatinae</taxon>
        <taxon>Ancylostoma</taxon>
    </lineage>
</organism>
<accession>A0A368FHD6</accession>
<feature type="signal peptide" evidence="1">
    <location>
        <begin position="1"/>
        <end position="16"/>
    </location>
</feature>
<comment type="caution">
    <text evidence="2">The sequence shown here is derived from an EMBL/GenBank/DDBJ whole genome shotgun (WGS) entry which is preliminary data.</text>
</comment>
<sequence>MRLILMFMLLVITTRSLNYDPFSGKSIDQQRREEQFERCLEICVKDKDKATAKPNQILCSQCPLPLNPGGVFLP</sequence>